<dbReference type="EMBL" id="BARV01004009">
    <property type="protein sequence ID" value="GAI14480.1"/>
    <property type="molecule type" value="Genomic_DNA"/>
</dbReference>
<reference evidence="1" key="1">
    <citation type="journal article" date="2014" name="Front. Microbiol.">
        <title>High frequency of phylogenetically diverse reductive dehalogenase-homologous genes in deep subseafloor sedimentary metagenomes.</title>
        <authorList>
            <person name="Kawai M."/>
            <person name="Futagami T."/>
            <person name="Toyoda A."/>
            <person name="Takaki Y."/>
            <person name="Nishi S."/>
            <person name="Hori S."/>
            <person name="Arai W."/>
            <person name="Tsubouchi T."/>
            <person name="Morono Y."/>
            <person name="Uchiyama I."/>
            <person name="Ito T."/>
            <person name="Fujiyama A."/>
            <person name="Inagaki F."/>
            <person name="Takami H."/>
        </authorList>
    </citation>
    <scope>NUCLEOTIDE SEQUENCE</scope>
    <source>
        <strain evidence="1">Expedition CK06-06</strain>
    </source>
</reference>
<accession>X1MIH0</accession>
<comment type="caution">
    <text evidence="1">The sequence shown here is derived from an EMBL/GenBank/DDBJ whole genome shotgun (WGS) entry which is preliminary data.</text>
</comment>
<sequence>MTERAVDLVVPLSATQVQVLPKNPLRTYALLVNPSAEQVFLAMGIPAVVDRGIPLLTAGSNYEINLTNPWHGSIHAVSKAGTPNLLIQEW</sequence>
<name>X1MIH0_9ZZZZ</name>
<proteinExistence type="predicted"/>
<organism evidence="1">
    <name type="scientific">marine sediment metagenome</name>
    <dbReference type="NCBI Taxonomy" id="412755"/>
    <lineage>
        <taxon>unclassified sequences</taxon>
        <taxon>metagenomes</taxon>
        <taxon>ecological metagenomes</taxon>
    </lineage>
</organism>
<protein>
    <submittedName>
        <fullName evidence="1">Uncharacterized protein</fullName>
    </submittedName>
</protein>
<dbReference type="AlphaFoldDB" id="X1MIH0"/>
<evidence type="ECO:0000313" key="1">
    <source>
        <dbReference type="EMBL" id="GAI14480.1"/>
    </source>
</evidence>
<gene>
    <name evidence="1" type="ORF">S06H3_09206</name>
</gene>